<gene>
    <name evidence="1" type="ORF">FKW44_012023</name>
</gene>
<dbReference type="EMBL" id="CP045896">
    <property type="protein sequence ID" value="QQP50875.1"/>
    <property type="molecule type" value="Genomic_DNA"/>
</dbReference>
<dbReference type="Proteomes" id="UP000595437">
    <property type="component" value="Chromosome 7"/>
</dbReference>
<organism evidence="1 2">
    <name type="scientific">Caligus rogercresseyi</name>
    <name type="common">Sea louse</name>
    <dbReference type="NCBI Taxonomy" id="217165"/>
    <lineage>
        <taxon>Eukaryota</taxon>
        <taxon>Metazoa</taxon>
        <taxon>Ecdysozoa</taxon>
        <taxon>Arthropoda</taxon>
        <taxon>Crustacea</taxon>
        <taxon>Multicrustacea</taxon>
        <taxon>Hexanauplia</taxon>
        <taxon>Copepoda</taxon>
        <taxon>Siphonostomatoida</taxon>
        <taxon>Caligidae</taxon>
        <taxon>Caligus</taxon>
    </lineage>
</organism>
<protein>
    <submittedName>
        <fullName evidence="1">Uncharacterized protein</fullName>
    </submittedName>
</protein>
<dbReference type="AlphaFoldDB" id="A0A7T8KAM7"/>
<keyword evidence="2" id="KW-1185">Reference proteome</keyword>
<reference evidence="2" key="1">
    <citation type="submission" date="2021-01" db="EMBL/GenBank/DDBJ databases">
        <title>Caligus Genome Assembly.</title>
        <authorList>
            <person name="Gallardo-Escarate C."/>
        </authorList>
    </citation>
    <scope>NUCLEOTIDE SEQUENCE [LARGE SCALE GENOMIC DNA]</scope>
</reference>
<evidence type="ECO:0000313" key="1">
    <source>
        <dbReference type="EMBL" id="QQP50875.1"/>
    </source>
</evidence>
<proteinExistence type="predicted"/>
<sequence>MNFAQLFLMKLRSRLTQVSSMTDFRCSFEVKLITERERALQPPKDSIVIHK</sequence>
<accession>A0A7T8KAM7</accession>
<evidence type="ECO:0000313" key="2">
    <source>
        <dbReference type="Proteomes" id="UP000595437"/>
    </source>
</evidence>
<name>A0A7T8KAM7_CALRO</name>